<dbReference type="RefSeq" id="WP_108981926.1">
    <property type="nucleotide sequence ID" value="NZ_JAQLWY010000025.1"/>
</dbReference>
<name>A0A6I2R531_FLAPL</name>
<accession>A0A6I2R531</accession>
<evidence type="ECO:0000313" key="2">
    <source>
        <dbReference type="Proteomes" id="UP000434475"/>
    </source>
</evidence>
<organism evidence="1 2">
    <name type="scientific">Flavonifractor plautii</name>
    <name type="common">Fusobacterium plautii</name>
    <dbReference type="NCBI Taxonomy" id="292800"/>
    <lineage>
        <taxon>Bacteria</taxon>
        <taxon>Bacillati</taxon>
        <taxon>Bacillota</taxon>
        <taxon>Clostridia</taxon>
        <taxon>Eubacteriales</taxon>
        <taxon>Oscillospiraceae</taxon>
        <taxon>Flavonifractor</taxon>
    </lineage>
</organism>
<sequence>MLHSKERITEFIDKVLSTDEAFTITDGASSPDWYIQTRIGKSKFIYETKSYHGEDDARIPGFNAEFVAMVTDGKVYMGTPVSYFMSGCERPKNLVFIEEKAVAYQEEGEQMVDEFYKTLKPATIKESDSWRLKDIWKLARSCLMGLNTPEAIIRERLPELLVSVSQAYALEAWRMDLKDIVDTHCKKKEADLAFERAREIQLREKMAEPDLVDPWEVEIAKLLKGMDAKSIAVEFAKNGNIAVAKMEPEKLLTNLLERDYLNEWDFCVGKQGKQLLRTLVGVKSGEDGRLYCSDITRIVYRGKIVFERKGTT</sequence>
<gene>
    <name evidence="1" type="ORF">GKE97_20120</name>
</gene>
<evidence type="ECO:0000313" key="1">
    <source>
        <dbReference type="EMBL" id="MSB21788.1"/>
    </source>
</evidence>
<dbReference type="AlphaFoldDB" id="A0A6I2R531"/>
<proteinExistence type="predicted"/>
<dbReference type="EMBL" id="WKPR01000027">
    <property type="protein sequence ID" value="MSB21788.1"/>
    <property type="molecule type" value="Genomic_DNA"/>
</dbReference>
<dbReference type="Proteomes" id="UP000434475">
    <property type="component" value="Unassembled WGS sequence"/>
</dbReference>
<comment type="caution">
    <text evidence="1">The sequence shown here is derived from an EMBL/GenBank/DDBJ whole genome shotgun (WGS) entry which is preliminary data.</text>
</comment>
<reference evidence="1 2" key="1">
    <citation type="journal article" date="2019" name="Nat. Med.">
        <title>A library of human gut bacterial isolates paired with longitudinal multiomics data enables mechanistic microbiome research.</title>
        <authorList>
            <person name="Poyet M."/>
            <person name="Groussin M."/>
            <person name="Gibbons S.M."/>
            <person name="Avila-Pacheco J."/>
            <person name="Jiang X."/>
            <person name="Kearney S.M."/>
            <person name="Perrotta A.R."/>
            <person name="Berdy B."/>
            <person name="Zhao S."/>
            <person name="Lieberman T.D."/>
            <person name="Swanson P.K."/>
            <person name="Smith M."/>
            <person name="Roesemann S."/>
            <person name="Alexander J.E."/>
            <person name="Rich S.A."/>
            <person name="Livny J."/>
            <person name="Vlamakis H."/>
            <person name="Clish C."/>
            <person name="Bullock K."/>
            <person name="Deik A."/>
            <person name="Scott J."/>
            <person name="Pierce K.A."/>
            <person name="Xavier R.J."/>
            <person name="Alm E.J."/>
        </authorList>
    </citation>
    <scope>NUCLEOTIDE SEQUENCE [LARGE SCALE GENOMIC DNA]</scope>
    <source>
        <strain evidence="1 2">BIOML-A2</strain>
    </source>
</reference>
<protein>
    <submittedName>
        <fullName evidence="1">Uncharacterized protein</fullName>
    </submittedName>
</protein>